<dbReference type="SUPFAM" id="SSF48208">
    <property type="entry name" value="Six-hairpin glycosidases"/>
    <property type="match status" value="1"/>
</dbReference>
<dbReference type="GO" id="GO:0005975">
    <property type="term" value="P:carbohydrate metabolic process"/>
    <property type="evidence" value="ECO:0007669"/>
    <property type="project" value="InterPro"/>
</dbReference>
<evidence type="ECO:0000259" key="4">
    <source>
        <dbReference type="Pfam" id="PF09137"/>
    </source>
</evidence>
<proteinExistence type="predicted"/>
<evidence type="ECO:0000313" key="5">
    <source>
        <dbReference type="EMBL" id="GIJ47619.1"/>
    </source>
</evidence>
<dbReference type="Proteomes" id="UP000619260">
    <property type="component" value="Unassembled WGS sequence"/>
</dbReference>
<name>A0A8J4DRF8_9ACTN</name>
<dbReference type="InterPro" id="IPR011013">
    <property type="entry name" value="Gal_mutarotase_sf_dom"/>
</dbReference>
<evidence type="ECO:0000256" key="2">
    <source>
        <dbReference type="SAM" id="SignalP"/>
    </source>
</evidence>
<feature type="domain" description="GH15-like" evidence="3">
    <location>
        <begin position="292"/>
        <end position="680"/>
    </location>
</feature>
<dbReference type="GO" id="GO:0004553">
    <property type="term" value="F:hydrolase activity, hydrolyzing O-glycosyl compounds"/>
    <property type="evidence" value="ECO:0007669"/>
    <property type="project" value="UniProtKB-ARBA"/>
</dbReference>
<feature type="chain" id="PRO_5035304710" evidence="2">
    <location>
        <begin position="24"/>
        <end position="701"/>
    </location>
</feature>
<dbReference type="Pfam" id="PF00723">
    <property type="entry name" value="Glyco_hydro_15"/>
    <property type="match status" value="1"/>
</dbReference>
<dbReference type="InterPro" id="IPR014718">
    <property type="entry name" value="GH-type_carb-bd"/>
</dbReference>
<gene>
    <name evidence="5" type="ORF">Val02_45050</name>
</gene>
<keyword evidence="6" id="KW-1185">Reference proteome</keyword>
<feature type="region of interest" description="Disordered" evidence="1">
    <location>
        <begin position="23"/>
        <end position="47"/>
    </location>
</feature>
<sequence length="701" mass="75162">MRATLALLLVPITAVAVAAPAAAAPPTAPGAPGATQQTQPADKGGFGTAYGGDTSRIWFTVQRAGGAGELFYPDLDTPAARRLEFVVASGGSAVRVSEASTVETSVPDPRSLSFRQVNVSRDGTWRLAVTYVTDPRRPVLMARVEFSSRAGQRLYALYDPSLNDNGNDDTGSTVDGALVARDGTGASYLAARPSFGATSSGYAGTSDGWTDLRADGRLDTRYARAADPGNVVQTAEVRLSHGKATLALGFDTDPEASLRTGFDRVNAEYARSWHRYVGRLHRTPASLTTPRERDLYTVSAMVLAASEDKANRGAFVASPSMPWVWGTEQPSGPYYLVWSRDLYQIATALIAAGDRDGALRALDFLFERQQKPDGSFPQNTDVRGEPVWTSLQLDEVALPIVLAGQLGRTDAATWDHVRRAADFLVSYPGAPNSPQERWENQSGYSPATIAAEIAGLVVAARIARQNGDPAASARYLATADDWQRRVESWTVTRTGPYDPKPYYLRLTKDGNPDAGTTYAIGDSGPSGVDQRAVVDPSFLELVRLGAKRAGDPIIANTLSVVDAQLSYDTPIGRFWHRFTYDGYGETLTGGPWNFDFPADSRATRGRGWPLFNGERGEYQLLAGDRAGARGQLRTMAATAGAGLMMAEQVWDTQPPGFPPGTNTTSATPLAWTHAQYIRLAANVAAGTVAERPAEVASRYAP</sequence>
<dbReference type="GO" id="GO:0030246">
    <property type="term" value="F:carbohydrate binding"/>
    <property type="evidence" value="ECO:0007669"/>
    <property type="project" value="InterPro"/>
</dbReference>
<dbReference type="InterPro" id="IPR011613">
    <property type="entry name" value="GH15-like"/>
</dbReference>
<organism evidence="5 6">
    <name type="scientific">Virgisporangium aliadipatigenens</name>
    <dbReference type="NCBI Taxonomy" id="741659"/>
    <lineage>
        <taxon>Bacteria</taxon>
        <taxon>Bacillati</taxon>
        <taxon>Actinomycetota</taxon>
        <taxon>Actinomycetes</taxon>
        <taxon>Micromonosporales</taxon>
        <taxon>Micromonosporaceae</taxon>
        <taxon>Virgisporangium</taxon>
    </lineage>
</organism>
<dbReference type="InterPro" id="IPR012341">
    <property type="entry name" value="6hp_glycosidase-like_sf"/>
</dbReference>
<dbReference type="EMBL" id="BOPF01000015">
    <property type="protein sequence ID" value="GIJ47619.1"/>
    <property type="molecule type" value="Genomic_DNA"/>
</dbReference>
<dbReference type="RefSeq" id="WP_239153245.1">
    <property type="nucleotide sequence ID" value="NZ_BOPF01000015.1"/>
</dbReference>
<feature type="signal peptide" evidence="2">
    <location>
        <begin position="1"/>
        <end position="23"/>
    </location>
</feature>
<dbReference type="InterPro" id="IPR008928">
    <property type="entry name" value="6-hairpin_glycosidase_sf"/>
</dbReference>
<keyword evidence="2" id="KW-0732">Signal</keyword>
<evidence type="ECO:0000256" key="1">
    <source>
        <dbReference type="SAM" id="MobiDB-lite"/>
    </source>
</evidence>
<evidence type="ECO:0000259" key="3">
    <source>
        <dbReference type="Pfam" id="PF00723"/>
    </source>
</evidence>
<accession>A0A8J4DRF8</accession>
<dbReference type="PANTHER" id="PTHR31616:SF0">
    <property type="entry name" value="GLUCAN 1,4-ALPHA-GLUCOSIDASE"/>
    <property type="match status" value="1"/>
</dbReference>
<dbReference type="Pfam" id="PF09137">
    <property type="entry name" value="Glucodextran_N"/>
    <property type="match status" value="1"/>
</dbReference>
<reference evidence="5" key="1">
    <citation type="submission" date="2021-01" db="EMBL/GenBank/DDBJ databases">
        <title>Whole genome shotgun sequence of Virgisporangium aliadipatigenens NBRC 105644.</title>
        <authorList>
            <person name="Komaki H."/>
            <person name="Tamura T."/>
        </authorList>
    </citation>
    <scope>NUCLEOTIDE SEQUENCE</scope>
    <source>
        <strain evidence="5">NBRC 105644</strain>
    </source>
</reference>
<dbReference type="AlphaFoldDB" id="A0A8J4DRF8"/>
<dbReference type="SUPFAM" id="SSF74650">
    <property type="entry name" value="Galactose mutarotase-like"/>
    <property type="match status" value="1"/>
</dbReference>
<dbReference type="Gene3D" id="1.50.10.10">
    <property type="match status" value="1"/>
</dbReference>
<protein>
    <submittedName>
        <fullName evidence="5">Glucan 1,4-alpha-glucosidase</fullName>
    </submittedName>
</protein>
<comment type="caution">
    <text evidence="5">The sequence shown here is derived from an EMBL/GenBank/DDBJ whole genome shotgun (WGS) entry which is preliminary data.</text>
</comment>
<dbReference type="PANTHER" id="PTHR31616">
    <property type="entry name" value="TREHALASE"/>
    <property type="match status" value="1"/>
</dbReference>
<feature type="compositionally biased region" description="Low complexity" evidence="1">
    <location>
        <begin position="23"/>
        <end position="41"/>
    </location>
</feature>
<dbReference type="Gene3D" id="2.70.98.10">
    <property type="match status" value="1"/>
</dbReference>
<dbReference type="GO" id="GO:0016757">
    <property type="term" value="F:glycosyltransferase activity"/>
    <property type="evidence" value="ECO:0007669"/>
    <property type="project" value="UniProtKB-ARBA"/>
</dbReference>
<feature type="domain" description="Glucodextranase N-terminal" evidence="4">
    <location>
        <begin position="28"/>
        <end position="277"/>
    </location>
</feature>
<dbReference type="InterPro" id="IPR015220">
    <property type="entry name" value="Glucodextranase_N"/>
</dbReference>
<evidence type="ECO:0000313" key="6">
    <source>
        <dbReference type="Proteomes" id="UP000619260"/>
    </source>
</evidence>